<dbReference type="NCBIfam" id="TIGR00350">
    <property type="entry name" value="lytR_cpsA_psr"/>
    <property type="match status" value="1"/>
</dbReference>
<feature type="domain" description="Cell envelope-related transcriptional attenuator" evidence="4">
    <location>
        <begin position="209"/>
        <end position="385"/>
    </location>
</feature>
<dbReference type="PANTHER" id="PTHR33392:SF6">
    <property type="entry name" value="POLYISOPRENYL-TEICHOIC ACID--PEPTIDOGLYCAN TEICHOIC ACID TRANSFERASE TAGU"/>
    <property type="match status" value="1"/>
</dbReference>
<feature type="transmembrane region" description="Helical" evidence="3">
    <location>
        <begin position="67"/>
        <end position="90"/>
    </location>
</feature>
<dbReference type="Proteomes" id="UP000572680">
    <property type="component" value="Unassembled WGS sequence"/>
</dbReference>
<evidence type="ECO:0000259" key="4">
    <source>
        <dbReference type="Pfam" id="PF03816"/>
    </source>
</evidence>
<keyword evidence="3" id="KW-0812">Transmembrane</keyword>
<keyword evidence="6" id="KW-1185">Reference proteome</keyword>
<gene>
    <name evidence="5" type="ORF">HNR61_008723</name>
</gene>
<dbReference type="Pfam" id="PF03816">
    <property type="entry name" value="LytR_cpsA_psr"/>
    <property type="match status" value="1"/>
</dbReference>
<dbReference type="InterPro" id="IPR050922">
    <property type="entry name" value="LytR/CpsA/Psr_CW_biosynth"/>
</dbReference>
<evidence type="ECO:0000256" key="3">
    <source>
        <dbReference type="SAM" id="Phobius"/>
    </source>
</evidence>
<evidence type="ECO:0000313" key="5">
    <source>
        <dbReference type="EMBL" id="MBA8957033.1"/>
    </source>
</evidence>
<evidence type="ECO:0000256" key="2">
    <source>
        <dbReference type="SAM" id="MobiDB-lite"/>
    </source>
</evidence>
<dbReference type="Gene3D" id="3.40.630.190">
    <property type="entry name" value="LCP protein"/>
    <property type="match status" value="1"/>
</dbReference>
<keyword evidence="3" id="KW-0472">Membrane</keyword>
<name>A0A7W3LZ63_ACTNM</name>
<dbReference type="AlphaFoldDB" id="A0A7W3LZ63"/>
<feature type="compositionally biased region" description="Basic and acidic residues" evidence="2">
    <location>
        <begin position="1"/>
        <end position="11"/>
    </location>
</feature>
<dbReference type="PANTHER" id="PTHR33392">
    <property type="entry name" value="POLYISOPRENYL-TEICHOIC ACID--PEPTIDOGLYCAN TEICHOIC ACID TRANSFERASE TAGU"/>
    <property type="match status" value="1"/>
</dbReference>
<reference evidence="5 6" key="1">
    <citation type="submission" date="2020-08" db="EMBL/GenBank/DDBJ databases">
        <title>Genomic Encyclopedia of Type Strains, Phase IV (KMG-IV): sequencing the most valuable type-strain genomes for metagenomic binning, comparative biology and taxonomic classification.</title>
        <authorList>
            <person name="Goeker M."/>
        </authorList>
    </citation>
    <scope>NUCLEOTIDE SEQUENCE [LARGE SCALE GENOMIC DNA]</scope>
    <source>
        <strain evidence="5 6">DSM 44197</strain>
    </source>
</reference>
<dbReference type="RefSeq" id="WP_182848894.1">
    <property type="nucleotide sequence ID" value="NZ_JACJIA010000019.1"/>
</dbReference>
<feature type="transmembrane region" description="Helical" evidence="3">
    <location>
        <begin position="102"/>
        <end position="121"/>
    </location>
</feature>
<sequence length="487" mass="52033">MSDRLWPEQPRRPRSRRPSPPRHRRSPHGHLRYGRSHPAGSVGRALGLTAASTAVWGVAHLRAGRRGAGAALMAAFAALLGGAAVAVLAFREELQRVAVQPRWLDALAAGLVVLALAWSAVVVRSYQVARPRRATPAGEVAAAVVVVLLVAAVCAPLALAARGARVLGGTIEDVFQGTRAGAPFPDRARVTVLLMGGDGAGNRRGVRPDSLTVASVDTRTGDAVLFGLPRNLQRFPVPARLRSRWPDGYTGSRPGAEGLLNELYQDAEENPALVPGVPDGRRGPRIMKEQVGFLLGRPVDFYVLVNLFGFRDLVDAVGGVRVRVDRPIPYGGPSDGSRPTGVIPAGTRRLDGERALWFARARQGSSDFARMARQRCLLEAISEQADPRRVLTGVRGLSAATRRAVSTDLPAELLPALVRLSEKVRGGDLRGVQFTPPRFPVFRPDVNAMRRQVAAALAPPRTRRAAAPALARPREGRGGESLRAACG</sequence>
<accession>A0A7W3LZ63</accession>
<feature type="region of interest" description="Disordered" evidence="2">
    <location>
        <begin position="460"/>
        <end position="487"/>
    </location>
</feature>
<keyword evidence="3" id="KW-1133">Transmembrane helix</keyword>
<comment type="caution">
    <text evidence="5">The sequence shown here is derived from an EMBL/GenBank/DDBJ whole genome shotgun (WGS) entry which is preliminary data.</text>
</comment>
<evidence type="ECO:0000256" key="1">
    <source>
        <dbReference type="ARBA" id="ARBA00006068"/>
    </source>
</evidence>
<feature type="transmembrane region" description="Helical" evidence="3">
    <location>
        <begin position="141"/>
        <end position="161"/>
    </location>
</feature>
<proteinExistence type="inferred from homology"/>
<organism evidence="5 6">
    <name type="scientific">Actinomadura namibiensis</name>
    <dbReference type="NCBI Taxonomy" id="182080"/>
    <lineage>
        <taxon>Bacteria</taxon>
        <taxon>Bacillati</taxon>
        <taxon>Actinomycetota</taxon>
        <taxon>Actinomycetes</taxon>
        <taxon>Streptosporangiales</taxon>
        <taxon>Thermomonosporaceae</taxon>
        <taxon>Actinomadura</taxon>
    </lineage>
</organism>
<evidence type="ECO:0000313" key="6">
    <source>
        <dbReference type="Proteomes" id="UP000572680"/>
    </source>
</evidence>
<feature type="compositionally biased region" description="Low complexity" evidence="2">
    <location>
        <begin position="460"/>
        <end position="471"/>
    </location>
</feature>
<dbReference type="InterPro" id="IPR004474">
    <property type="entry name" value="LytR_CpsA_psr"/>
</dbReference>
<protein>
    <submittedName>
        <fullName evidence="5">LCP family protein required for cell wall assembly</fullName>
    </submittedName>
</protein>
<feature type="compositionally biased region" description="Basic residues" evidence="2">
    <location>
        <begin position="12"/>
        <end position="35"/>
    </location>
</feature>
<dbReference type="EMBL" id="JACJIA010000019">
    <property type="protein sequence ID" value="MBA8957033.1"/>
    <property type="molecule type" value="Genomic_DNA"/>
</dbReference>
<feature type="region of interest" description="Disordered" evidence="2">
    <location>
        <begin position="1"/>
        <end position="39"/>
    </location>
</feature>
<comment type="similarity">
    <text evidence="1">Belongs to the LytR/CpsA/Psr (LCP) family.</text>
</comment>